<dbReference type="AlphaFoldDB" id="A0AAV8ZWX9"/>
<evidence type="ECO:0000256" key="2">
    <source>
        <dbReference type="ARBA" id="ARBA00022723"/>
    </source>
</evidence>
<evidence type="ECO:0000256" key="3">
    <source>
        <dbReference type="ARBA" id="ARBA00022801"/>
    </source>
</evidence>
<accession>A0AAV8ZWX9</accession>
<evidence type="ECO:0000259" key="12">
    <source>
        <dbReference type="PROSITE" id="PS50141"/>
    </source>
</evidence>
<dbReference type="PANTHER" id="PTHR46516:SF1">
    <property type="entry name" value="TRNA-SPECIFIC ADENOSINE DEAMINASE 1"/>
    <property type="match status" value="1"/>
</dbReference>
<organism evidence="13 14">
    <name type="scientific">Rhamnusium bicolor</name>
    <dbReference type="NCBI Taxonomy" id="1586634"/>
    <lineage>
        <taxon>Eukaryota</taxon>
        <taxon>Metazoa</taxon>
        <taxon>Ecdysozoa</taxon>
        <taxon>Arthropoda</taxon>
        <taxon>Hexapoda</taxon>
        <taxon>Insecta</taxon>
        <taxon>Pterygota</taxon>
        <taxon>Neoptera</taxon>
        <taxon>Endopterygota</taxon>
        <taxon>Coleoptera</taxon>
        <taxon>Polyphaga</taxon>
        <taxon>Cucujiformia</taxon>
        <taxon>Chrysomeloidea</taxon>
        <taxon>Cerambycidae</taxon>
        <taxon>Lepturinae</taxon>
        <taxon>Rhagiini</taxon>
        <taxon>Rhamnusium</taxon>
    </lineage>
</organism>
<dbReference type="GO" id="GO:0008033">
    <property type="term" value="P:tRNA processing"/>
    <property type="evidence" value="ECO:0007669"/>
    <property type="project" value="UniProtKB-KW"/>
</dbReference>
<evidence type="ECO:0000256" key="10">
    <source>
        <dbReference type="ARBA" id="ARBA00041760"/>
    </source>
</evidence>
<sequence>MNIDKDFHDKITDLCLKHFKTLPKSGKPKSNEWTILSCIVLEFNGNLNIVALGTGSKCIGKNKLSNSGDILNDSHAEVICRRSFLRFLYSQMKNCIDSSFLYFNTASKKYSHKDENFEDIGNLIKEQPNKREEAVCDDCEVPIKKSRTEDGSDIFRTGAKCLNDDVRQDLKIAGCAYHVLGAVRTKPGKVGTFR</sequence>
<evidence type="ECO:0000256" key="11">
    <source>
        <dbReference type="ARBA" id="ARBA00047635"/>
    </source>
</evidence>
<evidence type="ECO:0000313" key="14">
    <source>
        <dbReference type="Proteomes" id="UP001162156"/>
    </source>
</evidence>
<dbReference type="PANTHER" id="PTHR46516">
    <property type="entry name" value="TRNA-SPECIFIC ADENOSINE DEAMINASE 1"/>
    <property type="match status" value="1"/>
</dbReference>
<keyword evidence="2" id="KW-0479">Metal-binding</keyword>
<dbReference type="SMART" id="SM00552">
    <property type="entry name" value="ADEAMc"/>
    <property type="match status" value="1"/>
</dbReference>
<dbReference type="GO" id="GO:0003723">
    <property type="term" value="F:RNA binding"/>
    <property type="evidence" value="ECO:0007669"/>
    <property type="project" value="InterPro"/>
</dbReference>
<evidence type="ECO:0000313" key="13">
    <source>
        <dbReference type="EMBL" id="KAJ8972476.1"/>
    </source>
</evidence>
<evidence type="ECO:0000256" key="5">
    <source>
        <dbReference type="ARBA" id="ARBA00037026"/>
    </source>
</evidence>
<dbReference type="PROSITE" id="PS50141">
    <property type="entry name" value="A_DEAMIN_EDITASE"/>
    <property type="match status" value="1"/>
</dbReference>
<dbReference type="Proteomes" id="UP001162156">
    <property type="component" value="Unassembled WGS sequence"/>
</dbReference>
<dbReference type="InterPro" id="IPR002466">
    <property type="entry name" value="A_deamin"/>
</dbReference>
<reference evidence="13" key="1">
    <citation type="journal article" date="2023" name="Insect Mol. Biol.">
        <title>Genome sequencing provides insights into the evolution of gene families encoding plant cell wall-degrading enzymes in longhorned beetles.</title>
        <authorList>
            <person name="Shin N.R."/>
            <person name="Okamura Y."/>
            <person name="Kirsch R."/>
            <person name="Pauchet Y."/>
        </authorList>
    </citation>
    <scope>NUCLEOTIDE SEQUENCE</scope>
    <source>
        <strain evidence="13">RBIC_L_NR</strain>
    </source>
</reference>
<feature type="domain" description="A to I editase" evidence="12">
    <location>
        <begin position="51"/>
        <end position="116"/>
    </location>
</feature>
<evidence type="ECO:0000256" key="8">
    <source>
        <dbReference type="ARBA" id="ARBA00038940"/>
    </source>
</evidence>
<keyword evidence="1" id="KW-0819">tRNA processing</keyword>
<evidence type="ECO:0000256" key="9">
    <source>
        <dbReference type="ARBA" id="ARBA00040502"/>
    </source>
</evidence>
<protein>
    <recommendedName>
        <fullName evidence="9">tRNA-specific adenosine deaminase 1</fullName>
        <ecNumber evidence="8">3.5.4.34</ecNumber>
    </recommendedName>
    <alternativeName>
        <fullName evidence="10">tRNA-specific adenosine-37 deaminase</fullName>
    </alternativeName>
</protein>
<comment type="function">
    <text evidence="6">Specifically deaminates adenosine-37 to inosine in tRNA-Ala.</text>
</comment>
<evidence type="ECO:0000256" key="7">
    <source>
        <dbReference type="ARBA" id="ARBA00038326"/>
    </source>
</evidence>
<name>A0AAV8ZWX9_9CUCU</name>
<evidence type="ECO:0000256" key="6">
    <source>
        <dbReference type="ARBA" id="ARBA00037784"/>
    </source>
</evidence>
<gene>
    <name evidence="13" type="ORF">NQ314_000169</name>
</gene>
<dbReference type="GO" id="GO:0043829">
    <property type="term" value="F:tRNA-specific adenosine-37 deaminase activity"/>
    <property type="evidence" value="ECO:0007669"/>
    <property type="project" value="UniProtKB-EC"/>
</dbReference>
<evidence type="ECO:0000256" key="1">
    <source>
        <dbReference type="ARBA" id="ARBA00022694"/>
    </source>
</evidence>
<dbReference type="Pfam" id="PF02137">
    <property type="entry name" value="A_deamin"/>
    <property type="match status" value="1"/>
</dbReference>
<comment type="similarity">
    <text evidence="7">Belongs to the ADAT1 family.</text>
</comment>
<comment type="catalytic activity">
    <reaction evidence="11">
        <text>adenosine(37) in tRNA(Ala) + H2O + H(+) = inosine(37) in tRNA(Ala) + NH4(+)</text>
        <dbReference type="Rhea" id="RHEA:50968"/>
        <dbReference type="Rhea" id="RHEA-COMP:12855"/>
        <dbReference type="Rhea" id="RHEA-COMP:12856"/>
        <dbReference type="ChEBI" id="CHEBI:15377"/>
        <dbReference type="ChEBI" id="CHEBI:15378"/>
        <dbReference type="ChEBI" id="CHEBI:28938"/>
        <dbReference type="ChEBI" id="CHEBI:74411"/>
        <dbReference type="ChEBI" id="CHEBI:82852"/>
        <dbReference type="EC" id="3.5.4.34"/>
    </reaction>
</comment>
<keyword evidence="14" id="KW-1185">Reference proteome</keyword>
<dbReference type="EC" id="3.5.4.34" evidence="8"/>
<evidence type="ECO:0000256" key="4">
    <source>
        <dbReference type="ARBA" id="ARBA00022833"/>
    </source>
</evidence>
<comment type="caution">
    <text evidence="13">The sequence shown here is derived from an EMBL/GenBank/DDBJ whole genome shotgun (WGS) entry which is preliminary data.</text>
</comment>
<keyword evidence="3" id="KW-0378">Hydrolase</keyword>
<comment type="cofactor">
    <cofactor evidence="5">
        <name>1D-myo-inositol hexakisphosphate</name>
        <dbReference type="ChEBI" id="CHEBI:58130"/>
    </cofactor>
</comment>
<dbReference type="EMBL" id="JANEYF010000058">
    <property type="protein sequence ID" value="KAJ8972476.1"/>
    <property type="molecule type" value="Genomic_DNA"/>
</dbReference>
<keyword evidence="4" id="KW-0862">Zinc</keyword>
<proteinExistence type="inferred from homology"/>
<dbReference type="GO" id="GO:0046872">
    <property type="term" value="F:metal ion binding"/>
    <property type="evidence" value="ECO:0007669"/>
    <property type="project" value="UniProtKB-KW"/>
</dbReference>